<dbReference type="PANTHER" id="PTHR11339:SF373">
    <property type="entry name" value="VWFD DOMAIN-CONTAINING PROTEIN"/>
    <property type="match status" value="1"/>
</dbReference>
<sequence>MFALLPSCTKTDSDVDPECTEEETDKYEGPAYCGILVDPFGPFAACHYKIDPMSFFNDCVYDMCELDGSKTELCDALEAYVNECQQRNITIDSWRNSTFCPLTCPPNSHYEPCTSACPATCLNPTPPSCDLPCVEGCQCDKGFVLSGDQCVPKKQCGCFYNGTEYQPGEVIWSKACDQVCKCQSSNNIECKDTSCDPDEYCGSEGGVQGCYPKGSSTCTASGDPHYTSFDKKKFNFHGNCTYVMSQTCNSTQTPFAVYASNEHRNKKKTVTYVKAVYVEVYGITVSILKKKVLLTAVTQHLQYSNTPHSTDFGLIVRYDGNHHMDIKVPSDYADELCGLCGDYNGSPSDDFRTPEGKLVKGVNDFGNSWNVDDNCTKTDSDVDPECTEEETDKYEGPAYCGILVDPFGPFAACHYKIDPMSFFNDCVYDMCELDGSKTELCDALEAYVNECQQRNITIDSWRNSTFCPLTCPPNSHYEPCTSACPATCLNPTPPSCDLPCVEGCQCDKGFVLSGDQCVPKKQCGCFYNGTEYQPGEVIWSKACDQVCTCQSSNNIKCKDTSCDPDEYCGSEGGVQGCYPKGSSTCTASGDPHYTSFDKKKFNFHGNCTYVMSQTCNSTQTPFAVYASNEHRNGKKTVSYVKAVYVQVYGITVSILKKKVVQVRKELSGVTIKQNGKHVVVETDFGLIVRYDGNHNAQVKVPNDYSGELCGLCGDYNTNPLDDFKTPTGELVKNVNDFGNSWNVDKNCTSSGSDVEPECSEEETEKYQGPAYCGILVDPFGPFAACHYKISPTSFFNDCVYDMCELDGSKTELCEALEAYVNECQQRNITIDSWRNDTFCPLRCPANSHYDPCASACPATCVNPRPPTCDEPCAEGCECDQGFVQSGDQCVPQQQCGCFYNGDYYQVWPEVYYISCRLVSAWLKSRAQGHGWVICIVFVTSLTLSLSPGFESCYISGDPHYYSFDKRSLAFMGTCTYTLARSCENQTGPWFTVEGKNEERGQKGVSYLKKIYLTTQGSTITLMKSRRTLVRGSGAEVTDGLPFLMRTPRSYFNMMCGLCGNLDGFANNDNIKPDGSAAKTGDELGNSWKTKDDEDDEDCIKIVDPMPYFNNCIFDMCQYEGLDAMLCDQLQAYTDACLSAGATVHSWREPDFCPLDCPANSHYTLCASACPPTCNDPFAPGNCPNRCVEGCECDEGYVLSDGKCVPANECGCTDSEGDYYLPNESWYKPGCTEECLCQGHNIFTCKNSSCLPVETCGLEDGIYGCHALDRETCSVSGDPHYTTFDKKVHNFMGTCTYTLSKLGDTSSNLKYYNVETTNEHRGSNKKVSYVKAVHIDVYGHRITLMKSRRLNGKRINLPVFVDDQVVIRLSGKYAVVETDFGLWVRFDGNHHADVSVPSSYTGLLSGLCGRFPFTLFLAQCSDTHTKRRWSVEGRLLVGGIEDCDDDVQAEAEKPTSCGFIKDPTGLFKECHSKIPPEQYFDNCVYDMCAYDGDTMYLCLALQSYADLCAKAGVSVTWRNKTFCPLTCGLNSHYEPCGTACPASCTDLSAPNDCNKPCVEDCVCDNGFVLSGDKCVPFSQCGCVDTDKNYHLLGENWITDSNCTERCTCSSPNNITCEQWNCGPLETCEVKDGVLGCQILGTVSCHVAGDPHYFTFDSAMHTFMGTCTYTLAEVCVPTMVTPFTVNAKNEERGQPGVSYISSVDGKRVRAPVTDQIKGVSIVTSGIYSVVETDFGLVVKFDGNHHLEIKVPSTYFGKLCGMCGNYNQDQSDELLMPDGKMANNVTHFGNSWKDEGDSDPGEDLNASCLPSDMEKVVVLCQDMLNDKYKTCHSLVDPFPFIQNCVFDMCEYNGMISTLCDNIHSYVEACKSEGVGIKWRNSTFCPLACPPNSHYVECSTPCPATCTDIYAPSNCETSSACVEGCECNAGYVLSDNECVKLQECGCVDAENEYHNVGESWLTKDCQETCHCPGDGNVKCEAFSCGKATVCDAKDGVNYCRPTRTYAAQFHVLYFGRRCRAVGSRWGEGGWGAARLGWTGVC</sequence>
<feature type="domain" description="VWFD" evidence="5">
    <location>
        <begin position="1641"/>
        <end position="1797"/>
    </location>
</feature>
<evidence type="ECO:0000256" key="4">
    <source>
        <dbReference type="SAM" id="MobiDB-lite"/>
    </source>
</evidence>
<dbReference type="FunFam" id="2.10.25.10:FF:000055">
    <property type="entry name" value="alpha-tectorin isoform X1"/>
    <property type="match status" value="6"/>
</dbReference>
<organism evidence="6 7">
    <name type="scientific">Callorhinchus milii</name>
    <name type="common">Ghost shark</name>
    <dbReference type="NCBI Taxonomy" id="7868"/>
    <lineage>
        <taxon>Eukaryota</taxon>
        <taxon>Metazoa</taxon>
        <taxon>Chordata</taxon>
        <taxon>Craniata</taxon>
        <taxon>Vertebrata</taxon>
        <taxon>Chondrichthyes</taxon>
        <taxon>Holocephali</taxon>
        <taxon>Chimaeriformes</taxon>
        <taxon>Callorhinchidae</taxon>
        <taxon>Callorhinchus</taxon>
    </lineage>
</organism>
<evidence type="ECO:0000259" key="5">
    <source>
        <dbReference type="PROSITE" id="PS51233"/>
    </source>
</evidence>
<gene>
    <name evidence="6" type="primary">zanl</name>
</gene>
<reference evidence="7" key="3">
    <citation type="journal article" date="2014" name="Nature">
        <title>Elephant shark genome provides unique insights into gnathostome evolution.</title>
        <authorList>
            <consortium name="International Elephant Shark Genome Sequencing Consortium"/>
            <person name="Venkatesh B."/>
            <person name="Lee A.P."/>
            <person name="Ravi V."/>
            <person name="Maurya A.K."/>
            <person name="Lian M.M."/>
            <person name="Swann J.B."/>
            <person name="Ohta Y."/>
            <person name="Flajnik M.F."/>
            <person name="Sutoh Y."/>
            <person name="Kasahara M."/>
            <person name="Hoon S."/>
            <person name="Gangu V."/>
            <person name="Roy S.W."/>
            <person name="Irimia M."/>
            <person name="Korzh V."/>
            <person name="Kondrychyn I."/>
            <person name="Lim Z.W."/>
            <person name="Tay B.H."/>
            <person name="Tohari S."/>
            <person name="Kong K.W."/>
            <person name="Ho S."/>
            <person name="Lorente-Galdos B."/>
            <person name="Quilez J."/>
            <person name="Marques-Bonet T."/>
            <person name="Raney B.J."/>
            <person name="Ingham P.W."/>
            <person name="Tay A."/>
            <person name="Hillier L.W."/>
            <person name="Minx P."/>
            <person name="Boehm T."/>
            <person name="Wilson R.K."/>
            <person name="Brenner S."/>
            <person name="Warren W.C."/>
        </authorList>
    </citation>
    <scope>NUCLEOTIDE SEQUENCE [LARGE SCALE GENOMIC DNA]</scope>
</reference>
<dbReference type="Gene3D" id="2.10.25.10">
    <property type="entry name" value="Laminin"/>
    <property type="match status" value="6"/>
</dbReference>
<dbReference type="PANTHER" id="PTHR11339">
    <property type="entry name" value="EXTRACELLULAR MATRIX GLYCOPROTEIN RELATED"/>
    <property type="match status" value="1"/>
</dbReference>
<reference evidence="6" key="4">
    <citation type="submission" date="2025-08" db="UniProtKB">
        <authorList>
            <consortium name="Ensembl"/>
        </authorList>
    </citation>
    <scope>IDENTIFICATION</scope>
</reference>
<dbReference type="InterPro" id="IPR050780">
    <property type="entry name" value="Mucin_vWF_Thrombospondin_sf"/>
</dbReference>
<evidence type="ECO:0000256" key="1">
    <source>
        <dbReference type="ARBA" id="ARBA00022737"/>
    </source>
</evidence>
<dbReference type="InterPro" id="IPR002919">
    <property type="entry name" value="TIL_dom"/>
</dbReference>
<dbReference type="Pfam" id="PF12714">
    <property type="entry name" value="TILa"/>
    <property type="match status" value="5"/>
</dbReference>
<evidence type="ECO:0000256" key="3">
    <source>
        <dbReference type="ARBA" id="ARBA00023180"/>
    </source>
</evidence>
<dbReference type="SMART" id="SM00832">
    <property type="entry name" value="C8"/>
    <property type="match status" value="6"/>
</dbReference>
<dbReference type="InParanoid" id="A0A4W3J3N3"/>
<protein>
    <submittedName>
        <fullName evidence="6">IgGFc-binding protein-like</fullName>
    </submittedName>
</protein>
<dbReference type="Proteomes" id="UP000314986">
    <property type="component" value="Unassembled WGS sequence"/>
</dbReference>
<dbReference type="Ensembl" id="ENSCMIT00000034717.1">
    <property type="protein sequence ID" value="ENSCMIP00000034201.1"/>
    <property type="gene ID" value="ENSCMIG00000014518.1"/>
</dbReference>
<reference evidence="7" key="1">
    <citation type="journal article" date="2006" name="Science">
        <title>Ancient noncoding elements conserved in the human genome.</title>
        <authorList>
            <person name="Venkatesh B."/>
            <person name="Kirkness E.F."/>
            <person name="Loh Y.H."/>
            <person name="Halpern A.L."/>
            <person name="Lee A.P."/>
            <person name="Johnson J."/>
            <person name="Dandona N."/>
            <person name="Viswanathan L.D."/>
            <person name="Tay A."/>
            <person name="Venter J.C."/>
            <person name="Strausberg R.L."/>
            <person name="Brenner S."/>
        </authorList>
    </citation>
    <scope>NUCLEOTIDE SEQUENCE [LARGE SCALE GENOMIC DNA]</scope>
</reference>
<dbReference type="STRING" id="7868.ENSCMIP00000034201"/>
<evidence type="ECO:0000313" key="6">
    <source>
        <dbReference type="Ensembl" id="ENSCMIP00000034201.1"/>
    </source>
</evidence>
<dbReference type="SUPFAM" id="SSF57567">
    <property type="entry name" value="Serine protease inhibitors"/>
    <property type="match status" value="6"/>
</dbReference>
<evidence type="ECO:0000313" key="7">
    <source>
        <dbReference type="Proteomes" id="UP000314986"/>
    </source>
</evidence>
<reference evidence="6" key="5">
    <citation type="submission" date="2025-09" db="UniProtKB">
        <authorList>
            <consortium name="Ensembl"/>
        </authorList>
    </citation>
    <scope>IDENTIFICATION</scope>
</reference>
<feature type="domain" description="VWFD" evidence="5">
    <location>
        <begin position="216"/>
        <end position="376"/>
    </location>
</feature>
<feature type="domain" description="VWFD" evidence="5">
    <location>
        <begin position="583"/>
        <end position="748"/>
    </location>
</feature>
<dbReference type="CDD" id="cd19941">
    <property type="entry name" value="TIL"/>
    <property type="match status" value="6"/>
</dbReference>
<dbReference type="InterPro" id="IPR036084">
    <property type="entry name" value="Ser_inhib-like_sf"/>
</dbReference>
<feature type="domain" description="VWFD" evidence="5">
    <location>
        <begin position="950"/>
        <end position="1153"/>
    </location>
</feature>
<dbReference type="GO" id="GO:0005615">
    <property type="term" value="C:extracellular space"/>
    <property type="evidence" value="ECO:0007669"/>
    <property type="project" value="TreeGrafter"/>
</dbReference>
<feature type="domain" description="VWFD" evidence="5">
    <location>
        <begin position="1270"/>
        <end position="1457"/>
    </location>
</feature>
<dbReference type="SMART" id="SM00215">
    <property type="entry name" value="VWC_out"/>
    <property type="match status" value="3"/>
</dbReference>
<feature type="compositionally biased region" description="Acidic residues" evidence="4">
    <location>
        <begin position="14"/>
        <end position="23"/>
    </location>
</feature>
<dbReference type="Pfam" id="PF00094">
    <property type="entry name" value="VWD"/>
    <property type="match status" value="5"/>
</dbReference>
<keyword evidence="3" id="KW-0325">Glycoprotein</keyword>
<dbReference type="OMA" id="CYENGHT"/>
<dbReference type="GeneTree" id="ENSGT00950000183155"/>
<name>A0A4W3J3N3_CALMI</name>
<reference evidence="7" key="2">
    <citation type="journal article" date="2007" name="PLoS Biol.">
        <title>Survey sequencing and comparative analysis of the elephant shark (Callorhinchus milii) genome.</title>
        <authorList>
            <person name="Venkatesh B."/>
            <person name="Kirkness E.F."/>
            <person name="Loh Y.H."/>
            <person name="Halpern A.L."/>
            <person name="Lee A.P."/>
            <person name="Johnson J."/>
            <person name="Dandona N."/>
            <person name="Viswanathan L.D."/>
            <person name="Tay A."/>
            <person name="Venter J.C."/>
            <person name="Strausberg R.L."/>
            <person name="Brenner S."/>
        </authorList>
    </citation>
    <scope>NUCLEOTIDE SEQUENCE [LARGE SCALE GENOMIC DNA]</scope>
</reference>
<dbReference type="PROSITE" id="PS51233">
    <property type="entry name" value="VWFD"/>
    <property type="match status" value="5"/>
</dbReference>
<evidence type="ECO:0000256" key="2">
    <source>
        <dbReference type="ARBA" id="ARBA00023157"/>
    </source>
</evidence>
<dbReference type="Pfam" id="PF01826">
    <property type="entry name" value="TIL"/>
    <property type="match status" value="6"/>
</dbReference>
<dbReference type="InterPro" id="IPR014853">
    <property type="entry name" value="VWF/SSPO/ZAN-like_Cys-rich_dom"/>
</dbReference>
<keyword evidence="2" id="KW-1015">Disulfide bond</keyword>
<keyword evidence="1" id="KW-0677">Repeat</keyword>
<dbReference type="InterPro" id="IPR001846">
    <property type="entry name" value="VWF_type-D"/>
</dbReference>
<dbReference type="SMART" id="SM00216">
    <property type="entry name" value="VWD"/>
    <property type="match status" value="5"/>
</dbReference>
<feature type="region of interest" description="Disordered" evidence="4">
    <location>
        <begin position="1"/>
        <end position="23"/>
    </location>
</feature>
<dbReference type="InterPro" id="IPR025615">
    <property type="entry name" value="TILa_dom"/>
</dbReference>
<proteinExistence type="predicted"/>
<keyword evidence="7" id="KW-1185">Reference proteome</keyword>
<accession>A0A4W3J3N3</accession>
<dbReference type="InterPro" id="IPR001007">
    <property type="entry name" value="VWF_dom"/>
</dbReference>
<dbReference type="GO" id="GO:0031012">
    <property type="term" value="C:extracellular matrix"/>
    <property type="evidence" value="ECO:0007669"/>
    <property type="project" value="TreeGrafter"/>
</dbReference>
<dbReference type="Pfam" id="PF08742">
    <property type="entry name" value="C8"/>
    <property type="match status" value="6"/>
</dbReference>